<sequence length="332" mass="35238">MGRHPLASLPIPLLLLTFGCAVVSLSRAAIVTINDLELGIQPASLGRRERSSSSGLSSYTKDSLAPVPSTKTSTTSTSQSSSPTASNAIPSSTGFMTSTTSRDAAPTSGPDVSSPTKVPSAIIGVAVVGFLLLLAVGGGWWWWWRRRRRGQNRATISLGEASPSSKGDEPPTGSRGEAESGLGDSAPSTRQSCTSTLRRDTLLSESAMSDTTTLRAFSESPVEFRTASVVRFKTPTIQEDVEPAPRSPRGQSPPREHDTLEHLATRLRAQAMLPPVLPIQAPILLRGPSSPTYTPPRVPPQARRYYGEYDLMSPITPLSPRPESAAEGKGVP</sequence>
<feature type="compositionally biased region" description="Low complexity" evidence="1">
    <location>
        <begin position="69"/>
        <end position="86"/>
    </location>
</feature>
<evidence type="ECO:0008006" key="6">
    <source>
        <dbReference type="Google" id="ProtNLM"/>
    </source>
</evidence>
<feature type="compositionally biased region" description="Polar residues" evidence="1">
    <location>
        <begin position="203"/>
        <end position="214"/>
    </location>
</feature>
<protein>
    <recommendedName>
        <fullName evidence="6">Transporter</fullName>
    </recommendedName>
</protein>
<reference evidence="4 5" key="1">
    <citation type="journal article" date="2015" name="Sci. Rep.">
        <title>Chromosome-level genome map provides insights into diverse defense mechanisms in the medicinal fungus Ganoderma sinense.</title>
        <authorList>
            <person name="Zhu Y."/>
            <person name="Xu J."/>
            <person name="Sun C."/>
            <person name="Zhou S."/>
            <person name="Xu H."/>
            <person name="Nelson D.R."/>
            <person name="Qian J."/>
            <person name="Song J."/>
            <person name="Luo H."/>
            <person name="Xiang L."/>
            <person name="Li Y."/>
            <person name="Xu Z."/>
            <person name="Ji A."/>
            <person name="Wang L."/>
            <person name="Lu S."/>
            <person name="Hayward A."/>
            <person name="Sun W."/>
            <person name="Li X."/>
            <person name="Schwartz D.C."/>
            <person name="Wang Y."/>
            <person name="Chen S."/>
        </authorList>
    </citation>
    <scope>NUCLEOTIDE SEQUENCE [LARGE SCALE GENOMIC DNA]</scope>
    <source>
        <strain evidence="4 5">ZZ0214-1</strain>
    </source>
</reference>
<feature type="compositionally biased region" description="Polar residues" evidence="1">
    <location>
        <begin position="87"/>
        <end position="102"/>
    </location>
</feature>
<keyword evidence="2" id="KW-0812">Transmembrane</keyword>
<evidence type="ECO:0000256" key="2">
    <source>
        <dbReference type="SAM" id="Phobius"/>
    </source>
</evidence>
<dbReference type="AlphaFoldDB" id="A0A2G8RPF5"/>
<keyword evidence="5" id="KW-1185">Reference proteome</keyword>
<keyword evidence="2" id="KW-0472">Membrane</keyword>
<evidence type="ECO:0000256" key="1">
    <source>
        <dbReference type="SAM" id="MobiDB-lite"/>
    </source>
</evidence>
<organism evidence="4 5">
    <name type="scientific">Ganoderma sinense ZZ0214-1</name>
    <dbReference type="NCBI Taxonomy" id="1077348"/>
    <lineage>
        <taxon>Eukaryota</taxon>
        <taxon>Fungi</taxon>
        <taxon>Dikarya</taxon>
        <taxon>Basidiomycota</taxon>
        <taxon>Agaricomycotina</taxon>
        <taxon>Agaricomycetes</taxon>
        <taxon>Polyporales</taxon>
        <taxon>Polyporaceae</taxon>
        <taxon>Ganoderma</taxon>
    </lineage>
</organism>
<comment type="caution">
    <text evidence="4">The sequence shown here is derived from an EMBL/GenBank/DDBJ whole genome shotgun (WGS) entry which is preliminary data.</text>
</comment>
<feature type="chain" id="PRO_5013963675" description="Transporter" evidence="3">
    <location>
        <begin position="29"/>
        <end position="332"/>
    </location>
</feature>
<feature type="compositionally biased region" description="Polar residues" evidence="1">
    <location>
        <begin position="186"/>
        <end position="196"/>
    </location>
</feature>
<proteinExistence type="predicted"/>
<dbReference type="PROSITE" id="PS51257">
    <property type="entry name" value="PROKAR_LIPOPROTEIN"/>
    <property type="match status" value="1"/>
</dbReference>
<feature type="signal peptide" evidence="3">
    <location>
        <begin position="1"/>
        <end position="28"/>
    </location>
</feature>
<feature type="transmembrane region" description="Helical" evidence="2">
    <location>
        <begin position="121"/>
        <end position="143"/>
    </location>
</feature>
<keyword evidence="2" id="KW-1133">Transmembrane helix</keyword>
<evidence type="ECO:0000313" key="5">
    <source>
        <dbReference type="Proteomes" id="UP000230002"/>
    </source>
</evidence>
<evidence type="ECO:0000313" key="4">
    <source>
        <dbReference type="EMBL" id="PIL23389.1"/>
    </source>
</evidence>
<dbReference type="EMBL" id="AYKW01000068">
    <property type="protein sequence ID" value="PIL23389.1"/>
    <property type="molecule type" value="Genomic_DNA"/>
</dbReference>
<gene>
    <name evidence="4" type="ORF">GSI_14700</name>
</gene>
<dbReference type="Proteomes" id="UP000230002">
    <property type="component" value="Unassembled WGS sequence"/>
</dbReference>
<feature type="region of interest" description="Disordered" evidence="1">
    <location>
        <begin position="155"/>
        <end position="214"/>
    </location>
</feature>
<feature type="region of interest" description="Disordered" evidence="1">
    <location>
        <begin position="235"/>
        <end position="257"/>
    </location>
</feature>
<keyword evidence="3" id="KW-0732">Signal</keyword>
<feature type="region of interest" description="Disordered" evidence="1">
    <location>
        <begin position="47"/>
        <end position="116"/>
    </location>
</feature>
<name>A0A2G8RPF5_9APHY</name>
<dbReference type="OrthoDB" id="10646855at2759"/>
<feature type="region of interest" description="Disordered" evidence="1">
    <location>
        <begin position="313"/>
        <end position="332"/>
    </location>
</feature>
<evidence type="ECO:0000256" key="3">
    <source>
        <dbReference type="SAM" id="SignalP"/>
    </source>
</evidence>
<accession>A0A2G8RPF5</accession>